<keyword evidence="4" id="KW-0808">Transferase</keyword>
<dbReference type="PANTHER" id="PTHR44307">
    <property type="entry name" value="PHOSPHOETHANOLAMINE METHYLTRANSFERASE"/>
    <property type="match status" value="1"/>
</dbReference>
<gene>
    <name evidence="10" type="ORF">CTAYLR_005068</name>
</gene>
<evidence type="ECO:0000259" key="9">
    <source>
        <dbReference type="Pfam" id="PF13847"/>
    </source>
</evidence>
<dbReference type="Pfam" id="PF13847">
    <property type="entry name" value="Methyltransf_31"/>
    <property type="match status" value="1"/>
</dbReference>
<dbReference type="Gene3D" id="3.40.50.150">
    <property type="entry name" value="Vaccinia Virus protein VP39"/>
    <property type="match status" value="1"/>
</dbReference>
<evidence type="ECO:0000256" key="6">
    <source>
        <dbReference type="ARBA" id="ARBA00047619"/>
    </source>
</evidence>
<feature type="signal peptide" evidence="8">
    <location>
        <begin position="1"/>
        <end position="16"/>
    </location>
</feature>
<keyword evidence="3" id="KW-0489">Methyltransferase</keyword>
<evidence type="ECO:0000256" key="2">
    <source>
        <dbReference type="ARBA" id="ARBA00005189"/>
    </source>
</evidence>
<evidence type="ECO:0000256" key="1">
    <source>
        <dbReference type="ARBA" id="ARBA00004969"/>
    </source>
</evidence>
<dbReference type="AlphaFoldDB" id="A0AAD7XJR6"/>
<dbReference type="CDD" id="cd02440">
    <property type="entry name" value="AdoMet_MTases"/>
    <property type="match status" value="1"/>
</dbReference>
<feature type="chain" id="PRO_5042084561" description="phosphoethanolamine N-methyltransferase" evidence="8">
    <location>
        <begin position="17"/>
        <end position="305"/>
    </location>
</feature>
<feature type="domain" description="Methyltransferase" evidence="9">
    <location>
        <begin position="94"/>
        <end position="221"/>
    </location>
</feature>
<name>A0AAD7XJR6_9STRA</name>
<dbReference type="EC" id="2.1.1.103" evidence="5"/>
<dbReference type="Proteomes" id="UP001230188">
    <property type="component" value="Unassembled WGS sequence"/>
</dbReference>
<comment type="caution">
    <text evidence="10">The sequence shown here is derived from an EMBL/GenBank/DDBJ whole genome shotgun (WGS) entry which is preliminary data.</text>
</comment>
<reference evidence="10" key="1">
    <citation type="submission" date="2023-01" db="EMBL/GenBank/DDBJ databases">
        <title>Metagenome sequencing of chrysophaentin producing Chrysophaeum taylorii.</title>
        <authorList>
            <person name="Davison J."/>
            <person name="Bewley C."/>
        </authorList>
    </citation>
    <scope>NUCLEOTIDE SEQUENCE</scope>
    <source>
        <strain evidence="10">NIES-1699</strain>
    </source>
</reference>
<comment type="catalytic activity">
    <reaction evidence="6">
        <text>N,N-dimethylethanolamine phosphate + S-adenosyl-L-methionine = phosphocholine + S-adenosyl-L-homocysteine + H(+)</text>
        <dbReference type="Rhea" id="RHEA:25325"/>
        <dbReference type="ChEBI" id="CHEBI:15378"/>
        <dbReference type="ChEBI" id="CHEBI:57856"/>
        <dbReference type="ChEBI" id="CHEBI:58641"/>
        <dbReference type="ChEBI" id="CHEBI:59789"/>
        <dbReference type="ChEBI" id="CHEBI:295975"/>
        <dbReference type="EC" id="2.1.1.103"/>
    </reaction>
    <physiologicalReaction direction="left-to-right" evidence="6">
        <dbReference type="Rhea" id="RHEA:25326"/>
    </physiologicalReaction>
</comment>
<evidence type="ECO:0000256" key="3">
    <source>
        <dbReference type="ARBA" id="ARBA00022603"/>
    </source>
</evidence>
<dbReference type="InterPro" id="IPR029063">
    <property type="entry name" value="SAM-dependent_MTases_sf"/>
</dbReference>
<dbReference type="GO" id="GO:0000234">
    <property type="term" value="F:phosphoethanolamine N-methyltransferase activity"/>
    <property type="evidence" value="ECO:0007669"/>
    <property type="project" value="UniProtKB-EC"/>
</dbReference>
<dbReference type="GO" id="GO:0032259">
    <property type="term" value="P:methylation"/>
    <property type="evidence" value="ECO:0007669"/>
    <property type="project" value="UniProtKB-KW"/>
</dbReference>
<evidence type="ECO:0000256" key="7">
    <source>
        <dbReference type="ARBA" id="ARBA00047841"/>
    </source>
</evidence>
<dbReference type="InterPro" id="IPR025714">
    <property type="entry name" value="Methyltranfer_dom"/>
</dbReference>
<sequence length="305" mass="33393">MKAVFVATVFAAAALGEEACEDGVVEATAIGDEKNQKDYYERASHYDKIWGSDNLHLGFYPHLAIGGKKTKVELTHMQAAHALTERMIDLAGIKNGSRILDLGAGKGLACYEIGEATGASCLGIDLAEANVRRGNEIASANPHLNLKFEVGSFTSLPDSVVAGAPYDVVFAQVSFCHVHSQLDKIFAQVKRALGDDSIFIVNDYLGGNGEPSEETKAHVYKRLHFEMLHGPKAWRQIADDAGLTLLYYETLDDHMHQTYRGMAQRAKYFGLFSKDGAPLHVNYEQTAEAIKRAEIGMNLAVFKLL</sequence>
<comment type="catalytic activity">
    <reaction evidence="7">
        <text>N-methylethanolamine phosphate + S-adenosyl-L-methionine = N,N-dimethylethanolamine phosphate + S-adenosyl-L-homocysteine + H(+)</text>
        <dbReference type="Rhea" id="RHEA:25321"/>
        <dbReference type="ChEBI" id="CHEBI:15378"/>
        <dbReference type="ChEBI" id="CHEBI:57781"/>
        <dbReference type="ChEBI" id="CHEBI:57856"/>
        <dbReference type="ChEBI" id="CHEBI:58641"/>
        <dbReference type="ChEBI" id="CHEBI:59789"/>
        <dbReference type="EC" id="2.1.1.103"/>
    </reaction>
    <physiologicalReaction direction="left-to-right" evidence="7">
        <dbReference type="Rhea" id="RHEA:25322"/>
    </physiologicalReaction>
</comment>
<dbReference type="EMBL" id="JAQMWT010000466">
    <property type="protein sequence ID" value="KAJ8600916.1"/>
    <property type="molecule type" value="Genomic_DNA"/>
</dbReference>
<proteinExistence type="predicted"/>
<comment type="pathway">
    <text evidence="1">Phospholipid metabolism; phosphatidylcholine biosynthesis.</text>
</comment>
<evidence type="ECO:0000256" key="8">
    <source>
        <dbReference type="SAM" id="SignalP"/>
    </source>
</evidence>
<evidence type="ECO:0000256" key="4">
    <source>
        <dbReference type="ARBA" id="ARBA00022679"/>
    </source>
</evidence>
<dbReference type="PANTHER" id="PTHR44307:SF2">
    <property type="entry name" value="PHOSPHOETHANOLAMINE METHYLTRANSFERASE ISOFORM X1"/>
    <property type="match status" value="1"/>
</dbReference>
<keyword evidence="11" id="KW-1185">Reference proteome</keyword>
<comment type="pathway">
    <text evidence="2">Lipid metabolism.</text>
</comment>
<accession>A0AAD7XJR6</accession>
<dbReference type="SUPFAM" id="SSF53335">
    <property type="entry name" value="S-adenosyl-L-methionine-dependent methyltransferases"/>
    <property type="match status" value="1"/>
</dbReference>
<organism evidence="10 11">
    <name type="scientific">Chrysophaeum taylorii</name>
    <dbReference type="NCBI Taxonomy" id="2483200"/>
    <lineage>
        <taxon>Eukaryota</taxon>
        <taxon>Sar</taxon>
        <taxon>Stramenopiles</taxon>
        <taxon>Ochrophyta</taxon>
        <taxon>Pelagophyceae</taxon>
        <taxon>Pelagomonadales</taxon>
        <taxon>Pelagomonadaceae</taxon>
        <taxon>Chrysophaeum</taxon>
    </lineage>
</organism>
<protein>
    <recommendedName>
        <fullName evidence="5">phosphoethanolamine N-methyltransferase</fullName>
        <ecNumber evidence="5">2.1.1.103</ecNumber>
    </recommendedName>
</protein>
<evidence type="ECO:0000313" key="10">
    <source>
        <dbReference type="EMBL" id="KAJ8600916.1"/>
    </source>
</evidence>
<evidence type="ECO:0000256" key="5">
    <source>
        <dbReference type="ARBA" id="ARBA00035674"/>
    </source>
</evidence>
<evidence type="ECO:0000313" key="11">
    <source>
        <dbReference type="Proteomes" id="UP001230188"/>
    </source>
</evidence>
<keyword evidence="8" id="KW-0732">Signal</keyword>